<dbReference type="EMBL" id="CM047898">
    <property type="protein sequence ID" value="KAJ0104915.1"/>
    <property type="molecule type" value="Genomic_DNA"/>
</dbReference>
<accession>A0ACC1BYK0</accession>
<proteinExistence type="predicted"/>
<comment type="caution">
    <text evidence="1">The sequence shown here is derived from an EMBL/GenBank/DDBJ whole genome shotgun (WGS) entry which is preliminary data.</text>
</comment>
<reference evidence="2" key="1">
    <citation type="journal article" date="2023" name="G3 (Bethesda)">
        <title>Genome assembly and association tests identify interacting loci associated with vigor, precocity, and sex in interspecific pistachio rootstocks.</title>
        <authorList>
            <person name="Palmer W."/>
            <person name="Jacygrad E."/>
            <person name="Sagayaradj S."/>
            <person name="Cavanaugh K."/>
            <person name="Han R."/>
            <person name="Bertier L."/>
            <person name="Beede B."/>
            <person name="Kafkas S."/>
            <person name="Golino D."/>
            <person name="Preece J."/>
            <person name="Michelmore R."/>
        </authorList>
    </citation>
    <scope>NUCLEOTIDE SEQUENCE [LARGE SCALE GENOMIC DNA]</scope>
</reference>
<protein>
    <submittedName>
        <fullName evidence="1">Uncharacterized protein</fullName>
    </submittedName>
</protein>
<keyword evidence="2" id="KW-1185">Reference proteome</keyword>
<dbReference type="Proteomes" id="UP001164250">
    <property type="component" value="Chromosome 2"/>
</dbReference>
<evidence type="ECO:0000313" key="2">
    <source>
        <dbReference type="Proteomes" id="UP001164250"/>
    </source>
</evidence>
<sequence length="275" mass="31090">MDSVTRLVQSIADCTDAHKRKQFKIDLIVSVDLQSSTGVSKSASAKAIYKTTTTTTDRTKQLQADHFSETNSRVAKMLQDDEILKGLLEQLQIPHKNESKESPMVTIRHSHSLPNPKNDTESCIFPPVNHENLQILSHQNNHQQHPSSKSSPPPPSLSLSPCDLSSEKVVNGWLDYGLEVLRTKICSFISLIGNKDGASKGAFWTFGGVAGIAVVVMWWWWWLCRRRRKQRERVEHLQLIIKEKDEKILQLLRQIAQMNEVLVGRHKVLASKVGN</sequence>
<name>A0ACC1BYK0_9ROSI</name>
<gene>
    <name evidence="1" type="ORF">Patl1_18803</name>
</gene>
<evidence type="ECO:0000313" key="1">
    <source>
        <dbReference type="EMBL" id="KAJ0104915.1"/>
    </source>
</evidence>
<organism evidence="1 2">
    <name type="scientific">Pistacia atlantica</name>
    <dbReference type="NCBI Taxonomy" id="434234"/>
    <lineage>
        <taxon>Eukaryota</taxon>
        <taxon>Viridiplantae</taxon>
        <taxon>Streptophyta</taxon>
        <taxon>Embryophyta</taxon>
        <taxon>Tracheophyta</taxon>
        <taxon>Spermatophyta</taxon>
        <taxon>Magnoliopsida</taxon>
        <taxon>eudicotyledons</taxon>
        <taxon>Gunneridae</taxon>
        <taxon>Pentapetalae</taxon>
        <taxon>rosids</taxon>
        <taxon>malvids</taxon>
        <taxon>Sapindales</taxon>
        <taxon>Anacardiaceae</taxon>
        <taxon>Pistacia</taxon>
    </lineage>
</organism>